<dbReference type="InterPro" id="IPR013324">
    <property type="entry name" value="RNA_pol_sigma_r3/r4-like"/>
</dbReference>
<dbReference type="CDD" id="cd06171">
    <property type="entry name" value="Sigma70_r4"/>
    <property type="match status" value="1"/>
</dbReference>
<dbReference type="Pfam" id="PF04542">
    <property type="entry name" value="Sigma70_r2"/>
    <property type="match status" value="1"/>
</dbReference>
<name>A0A413RBV0_9FIRM</name>
<evidence type="ECO:0000256" key="3">
    <source>
        <dbReference type="ARBA" id="ARBA00023082"/>
    </source>
</evidence>
<dbReference type="SUPFAM" id="SSF88659">
    <property type="entry name" value="Sigma3 and sigma4 domains of RNA polymerase sigma factors"/>
    <property type="match status" value="1"/>
</dbReference>
<evidence type="ECO:0000259" key="6">
    <source>
        <dbReference type="Pfam" id="PF08281"/>
    </source>
</evidence>
<protein>
    <recommendedName>
        <fullName evidence="9">RNA polymerase sigma factor</fullName>
    </recommendedName>
</protein>
<evidence type="ECO:0000259" key="5">
    <source>
        <dbReference type="Pfam" id="PF04542"/>
    </source>
</evidence>
<comment type="similarity">
    <text evidence="1">Belongs to the sigma-70 factor family. ECF subfamily.</text>
</comment>
<dbReference type="SUPFAM" id="SSF88946">
    <property type="entry name" value="Sigma2 domain of RNA polymerase sigma factors"/>
    <property type="match status" value="1"/>
</dbReference>
<feature type="domain" description="RNA polymerase sigma-70 region 2" evidence="5">
    <location>
        <begin position="20"/>
        <end position="85"/>
    </location>
</feature>
<dbReference type="Gene3D" id="1.10.10.10">
    <property type="entry name" value="Winged helix-like DNA-binding domain superfamily/Winged helix DNA-binding domain"/>
    <property type="match status" value="1"/>
</dbReference>
<dbReference type="NCBIfam" id="TIGR02937">
    <property type="entry name" value="sigma70-ECF"/>
    <property type="match status" value="1"/>
</dbReference>
<keyword evidence="4" id="KW-0804">Transcription</keyword>
<evidence type="ECO:0000256" key="1">
    <source>
        <dbReference type="ARBA" id="ARBA00010641"/>
    </source>
</evidence>
<dbReference type="InterPro" id="IPR007627">
    <property type="entry name" value="RNA_pol_sigma70_r2"/>
</dbReference>
<dbReference type="EMBL" id="QSFD01000002">
    <property type="protein sequence ID" value="RHA20122.1"/>
    <property type="molecule type" value="Genomic_DNA"/>
</dbReference>
<dbReference type="InterPro" id="IPR013249">
    <property type="entry name" value="RNA_pol_sigma70_r4_t2"/>
</dbReference>
<proteinExistence type="inferred from homology"/>
<evidence type="ECO:0000256" key="2">
    <source>
        <dbReference type="ARBA" id="ARBA00023015"/>
    </source>
</evidence>
<dbReference type="AlphaFoldDB" id="A0A413RBV0"/>
<dbReference type="GO" id="GO:0006352">
    <property type="term" value="P:DNA-templated transcription initiation"/>
    <property type="evidence" value="ECO:0007669"/>
    <property type="project" value="InterPro"/>
</dbReference>
<dbReference type="PANTHER" id="PTHR43133:SF51">
    <property type="entry name" value="RNA POLYMERASE SIGMA FACTOR"/>
    <property type="match status" value="1"/>
</dbReference>
<dbReference type="InterPro" id="IPR039425">
    <property type="entry name" value="RNA_pol_sigma-70-like"/>
</dbReference>
<gene>
    <name evidence="7" type="ORF">DW944_03005</name>
</gene>
<keyword evidence="3" id="KW-0731">Sigma factor</keyword>
<dbReference type="Gene3D" id="1.10.1740.10">
    <property type="match status" value="1"/>
</dbReference>
<dbReference type="PANTHER" id="PTHR43133">
    <property type="entry name" value="RNA POLYMERASE ECF-TYPE SIGMA FACTO"/>
    <property type="match status" value="1"/>
</dbReference>
<evidence type="ECO:0008006" key="9">
    <source>
        <dbReference type="Google" id="ProtNLM"/>
    </source>
</evidence>
<dbReference type="InterPro" id="IPR014284">
    <property type="entry name" value="RNA_pol_sigma-70_dom"/>
</dbReference>
<evidence type="ECO:0000313" key="8">
    <source>
        <dbReference type="Proteomes" id="UP000284779"/>
    </source>
</evidence>
<keyword evidence="2" id="KW-0805">Transcription regulation</keyword>
<dbReference type="InterPro" id="IPR036388">
    <property type="entry name" value="WH-like_DNA-bd_sf"/>
</dbReference>
<sequence>MKSRHSRRYKMEQNNANEIVNEYITRIYSFVKKRVSNEADAQDIAQEIALKLYKSLCIKEVVNVEGFVWTVARNTLSNFYRDNSRFKMNVSIEDNELDINDGSSALVDQMIEKENYHRIRKEIAYLSKIQRQILIMYYYEEKKQSEIASILNIPVGTVKWHLGIARDELKRGMAKMRNINDLKFNPISFCKVGYSGYTGSMGDPVKYIRSALSQNIIYAIKNTARTVEEIVEIMNVSPVYVESEIEFLEENQLVIKEKNKYICNIVIEEIEDSSQIDIIKRCYGKVAGEIATRLFDEIKKNNYLNSPDILGPNDDNFRMWALIIYLIATADTENIEKPITFEQAATIRPDGGCNIITAGVDSQWSKEILEISDGFCGPCWNDNDELTLWLVDSKWSDKRVTEYYGGPNIERDLKLIGRFIKGDTLSVDEYTFLLEKGYITKKNGVYELGIVAIQPGETKEKLEELAHKIKNEVLNENTNIINEYKASLGTDNMPKNVRIQREFMNQYLFSQDGFLCIFSAEALLESDRLKIVDEEMKKAVGQIVIMK</sequence>
<evidence type="ECO:0000256" key="4">
    <source>
        <dbReference type="ARBA" id="ARBA00023163"/>
    </source>
</evidence>
<accession>A0A413RBV0</accession>
<comment type="caution">
    <text evidence="7">The sequence shown here is derived from an EMBL/GenBank/DDBJ whole genome shotgun (WGS) entry which is preliminary data.</text>
</comment>
<keyword evidence="8" id="KW-1185">Reference proteome</keyword>
<dbReference type="GO" id="GO:0003677">
    <property type="term" value="F:DNA binding"/>
    <property type="evidence" value="ECO:0007669"/>
    <property type="project" value="InterPro"/>
</dbReference>
<evidence type="ECO:0000313" key="7">
    <source>
        <dbReference type="EMBL" id="RHA20122.1"/>
    </source>
</evidence>
<dbReference type="GO" id="GO:0016987">
    <property type="term" value="F:sigma factor activity"/>
    <property type="evidence" value="ECO:0007669"/>
    <property type="project" value="UniProtKB-KW"/>
</dbReference>
<reference evidence="7 8" key="1">
    <citation type="submission" date="2018-08" db="EMBL/GenBank/DDBJ databases">
        <title>A genome reference for cultivated species of the human gut microbiota.</title>
        <authorList>
            <person name="Zou Y."/>
            <person name="Xue W."/>
            <person name="Luo G."/>
        </authorList>
    </citation>
    <scope>NUCLEOTIDE SEQUENCE [LARGE SCALE GENOMIC DNA]</scope>
    <source>
        <strain evidence="7 8">AM44-11BH</strain>
    </source>
</reference>
<organism evidence="7 8">
    <name type="scientific">Eubacterium ventriosum</name>
    <dbReference type="NCBI Taxonomy" id="39496"/>
    <lineage>
        <taxon>Bacteria</taxon>
        <taxon>Bacillati</taxon>
        <taxon>Bacillota</taxon>
        <taxon>Clostridia</taxon>
        <taxon>Eubacteriales</taxon>
        <taxon>Eubacteriaceae</taxon>
        <taxon>Eubacterium</taxon>
    </lineage>
</organism>
<feature type="domain" description="RNA polymerase sigma factor 70 region 4 type 2" evidence="6">
    <location>
        <begin position="118"/>
        <end position="165"/>
    </location>
</feature>
<dbReference type="Proteomes" id="UP000284779">
    <property type="component" value="Unassembled WGS sequence"/>
</dbReference>
<dbReference type="InterPro" id="IPR013325">
    <property type="entry name" value="RNA_pol_sigma_r2"/>
</dbReference>
<dbReference type="Pfam" id="PF08281">
    <property type="entry name" value="Sigma70_r4_2"/>
    <property type="match status" value="1"/>
</dbReference>